<reference evidence="4" key="1">
    <citation type="submission" date="2018-11" db="EMBL/GenBank/DDBJ databases">
        <authorList>
            <consortium name="Pathogen Informatics"/>
        </authorList>
    </citation>
    <scope>NUCLEOTIDE SEQUENCE</scope>
</reference>
<keyword evidence="5" id="KW-1185">Reference proteome</keyword>
<dbReference type="InterPro" id="IPR013783">
    <property type="entry name" value="Ig-like_fold"/>
</dbReference>
<proteinExistence type="predicted"/>
<comment type="caution">
    <text evidence="4">The sequence shown here is derived from an EMBL/GenBank/DDBJ whole genome shotgun (WGS) entry which is preliminary data.</text>
</comment>
<dbReference type="InterPro" id="IPR007110">
    <property type="entry name" value="Ig-like_dom"/>
</dbReference>
<sequence length="149" mass="17149">MPNLIIDPPANLTIRQEEGSLHELMVAGARRRELVVLAREGERKRLICTTGAYYPHVMIKWLLQETTGGHAGLARPPRQLNASRTTETATPDGESFVQESQVQLVIRRELDRSYVECQAWDETEHRIDTRVRLDIICKKNHNLLFCLLY</sequence>
<accession>A0A448WGM3</accession>
<evidence type="ECO:0000313" key="4">
    <source>
        <dbReference type="EMBL" id="VEL11299.1"/>
    </source>
</evidence>
<keyword evidence="1" id="KW-1015">Disulfide bond</keyword>
<name>A0A448WGM3_9PLAT</name>
<dbReference type="SUPFAM" id="SSF48726">
    <property type="entry name" value="Immunoglobulin"/>
    <property type="match status" value="1"/>
</dbReference>
<evidence type="ECO:0000256" key="2">
    <source>
        <dbReference type="SAM" id="MobiDB-lite"/>
    </source>
</evidence>
<dbReference type="InterPro" id="IPR013162">
    <property type="entry name" value="CD80_C2-set"/>
</dbReference>
<dbReference type="Proteomes" id="UP000784294">
    <property type="component" value="Unassembled WGS sequence"/>
</dbReference>
<organism evidence="4 5">
    <name type="scientific">Protopolystoma xenopodis</name>
    <dbReference type="NCBI Taxonomy" id="117903"/>
    <lineage>
        <taxon>Eukaryota</taxon>
        <taxon>Metazoa</taxon>
        <taxon>Spiralia</taxon>
        <taxon>Lophotrochozoa</taxon>
        <taxon>Platyhelminthes</taxon>
        <taxon>Monogenea</taxon>
        <taxon>Polyopisthocotylea</taxon>
        <taxon>Polystomatidea</taxon>
        <taxon>Polystomatidae</taxon>
        <taxon>Protopolystoma</taxon>
    </lineage>
</organism>
<dbReference type="OrthoDB" id="10028801at2759"/>
<dbReference type="AlphaFoldDB" id="A0A448WGM3"/>
<dbReference type="Pfam" id="PF08205">
    <property type="entry name" value="C2-set_2"/>
    <property type="match status" value="1"/>
</dbReference>
<dbReference type="InterPro" id="IPR036179">
    <property type="entry name" value="Ig-like_dom_sf"/>
</dbReference>
<dbReference type="Gene3D" id="2.60.40.10">
    <property type="entry name" value="Immunoglobulins"/>
    <property type="match status" value="1"/>
</dbReference>
<feature type="region of interest" description="Disordered" evidence="2">
    <location>
        <begin position="73"/>
        <end position="94"/>
    </location>
</feature>
<feature type="compositionally biased region" description="Polar residues" evidence="2">
    <location>
        <begin position="80"/>
        <end position="89"/>
    </location>
</feature>
<evidence type="ECO:0000313" key="5">
    <source>
        <dbReference type="Proteomes" id="UP000784294"/>
    </source>
</evidence>
<evidence type="ECO:0000256" key="1">
    <source>
        <dbReference type="ARBA" id="ARBA00023157"/>
    </source>
</evidence>
<evidence type="ECO:0000259" key="3">
    <source>
        <dbReference type="PROSITE" id="PS50835"/>
    </source>
</evidence>
<gene>
    <name evidence="4" type="ORF">PXEA_LOCUS4739</name>
</gene>
<protein>
    <recommendedName>
        <fullName evidence="3">Ig-like domain-containing protein</fullName>
    </recommendedName>
</protein>
<feature type="domain" description="Ig-like" evidence="3">
    <location>
        <begin position="2"/>
        <end position="128"/>
    </location>
</feature>
<dbReference type="PROSITE" id="PS50835">
    <property type="entry name" value="IG_LIKE"/>
    <property type="match status" value="1"/>
</dbReference>
<dbReference type="EMBL" id="CAAALY010011407">
    <property type="protein sequence ID" value="VEL11299.1"/>
    <property type="molecule type" value="Genomic_DNA"/>
</dbReference>